<evidence type="ECO:0000256" key="6">
    <source>
        <dbReference type="ARBA" id="ARBA00023136"/>
    </source>
</evidence>
<keyword evidence="11" id="KW-1185">Reference proteome</keyword>
<dbReference type="InterPro" id="IPR003368">
    <property type="entry name" value="POMP_repeat"/>
</dbReference>
<feature type="signal peptide" evidence="9">
    <location>
        <begin position="1"/>
        <end position="19"/>
    </location>
</feature>
<name>A0ABP6PYT1_9ACTN</name>
<feature type="compositionally biased region" description="Low complexity" evidence="8">
    <location>
        <begin position="28"/>
        <end position="44"/>
    </location>
</feature>
<reference evidence="11" key="1">
    <citation type="journal article" date="2019" name="Int. J. Syst. Evol. Microbiol.">
        <title>The Global Catalogue of Microorganisms (GCM) 10K type strain sequencing project: providing services to taxonomists for standard genome sequencing and annotation.</title>
        <authorList>
            <consortium name="The Broad Institute Genomics Platform"/>
            <consortium name="The Broad Institute Genome Sequencing Center for Infectious Disease"/>
            <person name="Wu L."/>
            <person name="Ma J."/>
        </authorList>
    </citation>
    <scope>NUCLEOTIDE SEQUENCE [LARGE SCALE GENOMIC DNA]</scope>
    <source>
        <strain evidence="11">JCM 9377</strain>
    </source>
</reference>
<evidence type="ECO:0000256" key="5">
    <source>
        <dbReference type="ARBA" id="ARBA00022729"/>
    </source>
</evidence>
<comment type="caution">
    <text evidence="10">The sequence shown here is derived from an EMBL/GenBank/DDBJ whole genome shotgun (WGS) entry which is preliminary data.</text>
</comment>
<evidence type="ECO:0008006" key="12">
    <source>
        <dbReference type="Google" id="ProtNLM"/>
    </source>
</evidence>
<dbReference type="InterPro" id="IPR011050">
    <property type="entry name" value="Pectin_lyase_fold/virulence"/>
</dbReference>
<keyword evidence="5 9" id="KW-0732">Signal</keyword>
<keyword evidence="6" id="KW-0472">Membrane</keyword>
<organism evidence="10 11">
    <name type="scientific">Actinocorallia longicatena</name>
    <dbReference type="NCBI Taxonomy" id="111803"/>
    <lineage>
        <taxon>Bacteria</taxon>
        <taxon>Bacillati</taxon>
        <taxon>Actinomycetota</taxon>
        <taxon>Actinomycetes</taxon>
        <taxon>Streptosporangiales</taxon>
        <taxon>Thermomonosporaceae</taxon>
        <taxon>Actinocorallia</taxon>
    </lineage>
</organism>
<gene>
    <name evidence="10" type="ORF">GCM10010468_02550</name>
</gene>
<evidence type="ECO:0000313" key="11">
    <source>
        <dbReference type="Proteomes" id="UP001501237"/>
    </source>
</evidence>
<dbReference type="SUPFAM" id="SSF51126">
    <property type="entry name" value="Pectin lyase-like"/>
    <property type="match status" value="1"/>
</dbReference>
<sequence length="369" mass="37128">MLTRWAVPVLLAVTLTAAACGSGEDPPEATGTAPATPLAARATTPPEPPEPAVQPKHAPAAAVPGRDPRSADVARPDRTVGDGTPGSCTSEAVVKAVAAGGVIVFSCGPDPMTITMTATAKVRNSSSQVVLDGGGLVTLSGGGSRRILYQNTCDQELGWTTSHCQDQATPRLTLQNIGFADGNSTGETAEGGGGGAVFVRGGRLKVAGVRFTGNRCDPSGPDLGGAALRVLSQYQGRAVGVSGSTFKDGVCSNGGAISGIGTSWRIEDSTFTGNRAIGSGANPSRPGTQGGGSGGAIYADGNLFTITVLRSRITGNSAREGGGAIFFVSNDRTGTLVLDHAKLSANPSKGFETRGYPGIFFIGAGVKVR</sequence>
<comment type="subcellular location">
    <subcellularLocation>
        <location evidence="1">Cell envelope</location>
    </subcellularLocation>
    <subcellularLocation>
        <location evidence="2">Cell outer membrane</location>
    </subcellularLocation>
    <subcellularLocation>
        <location evidence="3">Secreted</location>
    </subcellularLocation>
</comment>
<dbReference type="RefSeq" id="WP_344821254.1">
    <property type="nucleotide sequence ID" value="NZ_BAAAUV010000001.1"/>
</dbReference>
<feature type="region of interest" description="Disordered" evidence="8">
    <location>
        <begin position="21"/>
        <end position="86"/>
    </location>
</feature>
<dbReference type="Pfam" id="PF02415">
    <property type="entry name" value="Chlam_PMP"/>
    <property type="match status" value="1"/>
</dbReference>
<keyword evidence="4" id="KW-0964">Secreted</keyword>
<keyword evidence="7" id="KW-0998">Cell outer membrane</keyword>
<protein>
    <recommendedName>
        <fullName evidence="12">Outer membrane repeat protein</fullName>
    </recommendedName>
</protein>
<feature type="compositionally biased region" description="Basic and acidic residues" evidence="8">
    <location>
        <begin position="66"/>
        <end position="80"/>
    </location>
</feature>
<dbReference type="Proteomes" id="UP001501237">
    <property type="component" value="Unassembled WGS sequence"/>
</dbReference>
<evidence type="ECO:0000256" key="9">
    <source>
        <dbReference type="SAM" id="SignalP"/>
    </source>
</evidence>
<proteinExistence type="predicted"/>
<evidence type="ECO:0000256" key="4">
    <source>
        <dbReference type="ARBA" id="ARBA00022525"/>
    </source>
</evidence>
<dbReference type="EMBL" id="BAAAUV010000001">
    <property type="protein sequence ID" value="GAA3193311.1"/>
    <property type="molecule type" value="Genomic_DNA"/>
</dbReference>
<accession>A0ABP6PYT1</accession>
<evidence type="ECO:0000256" key="2">
    <source>
        <dbReference type="ARBA" id="ARBA00004442"/>
    </source>
</evidence>
<evidence type="ECO:0000256" key="1">
    <source>
        <dbReference type="ARBA" id="ARBA00004196"/>
    </source>
</evidence>
<dbReference type="PROSITE" id="PS51257">
    <property type="entry name" value="PROKAR_LIPOPROTEIN"/>
    <property type="match status" value="1"/>
</dbReference>
<evidence type="ECO:0000256" key="8">
    <source>
        <dbReference type="SAM" id="MobiDB-lite"/>
    </source>
</evidence>
<evidence type="ECO:0000256" key="7">
    <source>
        <dbReference type="ARBA" id="ARBA00023237"/>
    </source>
</evidence>
<evidence type="ECO:0000313" key="10">
    <source>
        <dbReference type="EMBL" id="GAA3193311.1"/>
    </source>
</evidence>
<evidence type="ECO:0000256" key="3">
    <source>
        <dbReference type="ARBA" id="ARBA00004613"/>
    </source>
</evidence>
<feature type="chain" id="PRO_5046617490" description="Outer membrane repeat protein" evidence="9">
    <location>
        <begin position="20"/>
        <end position="369"/>
    </location>
</feature>